<feature type="transmembrane region" description="Helical" evidence="8">
    <location>
        <begin position="373"/>
        <end position="393"/>
    </location>
</feature>
<dbReference type="GO" id="GO:0005886">
    <property type="term" value="C:plasma membrane"/>
    <property type="evidence" value="ECO:0007669"/>
    <property type="project" value="TreeGrafter"/>
</dbReference>
<feature type="transmembrane region" description="Helical" evidence="8">
    <location>
        <begin position="49"/>
        <end position="76"/>
    </location>
</feature>
<feature type="transmembrane region" description="Helical" evidence="8">
    <location>
        <begin position="6"/>
        <end position="24"/>
    </location>
</feature>
<keyword evidence="6 8" id="KW-0472">Membrane</keyword>
<evidence type="ECO:0000313" key="9">
    <source>
        <dbReference type="EMBL" id="RZT86144.1"/>
    </source>
</evidence>
<organism evidence="9 10">
    <name type="scientific">Pseudonocardia sediminis</name>
    <dbReference type="NCBI Taxonomy" id="1397368"/>
    <lineage>
        <taxon>Bacteria</taxon>
        <taxon>Bacillati</taxon>
        <taxon>Actinomycetota</taxon>
        <taxon>Actinomycetes</taxon>
        <taxon>Pseudonocardiales</taxon>
        <taxon>Pseudonocardiaceae</taxon>
        <taxon>Pseudonocardia</taxon>
    </lineage>
</organism>
<keyword evidence="4 8" id="KW-0812">Transmembrane</keyword>
<dbReference type="InterPro" id="IPR050277">
    <property type="entry name" value="Sodium:Solute_Symporter"/>
</dbReference>
<feature type="transmembrane region" description="Helical" evidence="8">
    <location>
        <begin position="245"/>
        <end position="273"/>
    </location>
</feature>
<feature type="transmembrane region" description="Helical" evidence="8">
    <location>
        <begin position="452"/>
        <end position="473"/>
    </location>
</feature>
<evidence type="ECO:0000256" key="5">
    <source>
        <dbReference type="ARBA" id="ARBA00022989"/>
    </source>
</evidence>
<evidence type="ECO:0000256" key="3">
    <source>
        <dbReference type="ARBA" id="ARBA00022448"/>
    </source>
</evidence>
<evidence type="ECO:0000256" key="2">
    <source>
        <dbReference type="ARBA" id="ARBA00006434"/>
    </source>
</evidence>
<evidence type="ECO:0000256" key="1">
    <source>
        <dbReference type="ARBA" id="ARBA00004141"/>
    </source>
</evidence>
<feature type="transmembrane region" description="Helical" evidence="8">
    <location>
        <begin position="399"/>
        <end position="420"/>
    </location>
</feature>
<keyword evidence="3" id="KW-0813">Transport</keyword>
<feature type="transmembrane region" description="Helical" evidence="8">
    <location>
        <begin position="427"/>
        <end position="446"/>
    </location>
</feature>
<dbReference type="GO" id="GO:0022857">
    <property type="term" value="F:transmembrane transporter activity"/>
    <property type="evidence" value="ECO:0007669"/>
    <property type="project" value="InterPro"/>
</dbReference>
<evidence type="ECO:0000256" key="6">
    <source>
        <dbReference type="ARBA" id="ARBA00023136"/>
    </source>
</evidence>
<dbReference type="PROSITE" id="PS50283">
    <property type="entry name" value="NA_SOLUT_SYMP_3"/>
    <property type="match status" value="1"/>
</dbReference>
<dbReference type="RefSeq" id="WP_130290493.1">
    <property type="nucleotide sequence ID" value="NZ_SHKL01000001.1"/>
</dbReference>
<feature type="transmembrane region" description="Helical" evidence="8">
    <location>
        <begin position="197"/>
        <end position="216"/>
    </location>
</feature>
<evidence type="ECO:0000313" key="10">
    <source>
        <dbReference type="Proteomes" id="UP000291591"/>
    </source>
</evidence>
<comment type="caution">
    <text evidence="9">The sequence shown here is derived from an EMBL/GenBank/DDBJ whole genome shotgun (WGS) entry which is preliminary data.</text>
</comment>
<dbReference type="InterPro" id="IPR001734">
    <property type="entry name" value="Na/solute_symporter"/>
</dbReference>
<feature type="transmembrane region" description="Helical" evidence="8">
    <location>
        <begin position="127"/>
        <end position="146"/>
    </location>
</feature>
<comment type="subcellular location">
    <subcellularLocation>
        <location evidence="1">Membrane</location>
        <topology evidence="1">Multi-pass membrane protein</topology>
    </subcellularLocation>
</comment>
<accession>A0A4Q7UYE7</accession>
<dbReference type="Gene3D" id="1.20.1730.10">
    <property type="entry name" value="Sodium/glucose cotransporter"/>
    <property type="match status" value="1"/>
</dbReference>
<dbReference type="EMBL" id="SHKL01000001">
    <property type="protein sequence ID" value="RZT86144.1"/>
    <property type="molecule type" value="Genomic_DNA"/>
</dbReference>
<keyword evidence="5 8" id="KW-1133">Transmembrane helix</keyword>
<dbReference type="AlphaFoldDB" id="A0A4Q7UYE7"/>
<gene>
    <name evidence="9" type="ORF">EV383_3033</name>
</gene>
<dbReference type="InterPro" id="IPR038377">
    <property type="entry name" value="Na/Glc_symporter_sf"/>
</dbReference>
<evidence type="ECO:0000256" key="7">
    <source>
        <dbReference type="RuleBase" id="RU362091"/>
    </source>
</evidence>
<comment type="similarity">
    <text evidence="2 7">Belongs to the sodium:solute symporter (SSF) (TC 2.A.21) family.</text>
</comment>
<keyword evidence="10" id="KW-1185">Reference proteome</keyword>
<feature type="transmembrane region" description="Helical" evidence="8">
    <location>
        <begin position="82"/>
        <end position="106"/>
    </location>
</feature>
<dbReference type="Pfam" id="PF00474">
    <property type="entry name" value="SSF"/>
    <property type="match status" value="1"/>
</dbReference>
<feature type="transmembrane region" description="Helical" evidence="8">
    <location>
        <begin position="158"/>
        <end position="185"/>
    </location>
</feature>
<sequence length="509" mass="53161">MTGDAAVSLGILAAFMVLACLLGIRAGRGRRGRNGGDDLAEWSLGGRSLGFLFTLLLTAGETYTTFSYLGAAGWAYDNGISALYVVAYLGIGMAVSYVVAPILWTYAQRHGLHSIADIAAHRFGAPWLNTVVAVVATILVLPYIQLQITGMGVVVASVGYGAIGLGVSYLVAFGIAETFVLLSGLRGSAWVSALKDVLVLVTLAAVFVYVPLHFFGGYGELMTRLVEQREAWLTLPGPDDATLGVGWFASTVLLNAVVFCIFPPQVAGFLGAASPQVLRRNAMVLPLYQVLLFVPVVLGMAALFVVPGLGDSNQAMFELVRQAMPPWALGFVGAAGALSAIVPMAMFMLVIGTMWGPVIRGTGRAAEVRRRRLAQVVTLAAGVVALAMTYLFPNALVRLSLISYEGMAQLLPLVLLALFWRRMPVSAALAGLGAGLVVDVALVASGNDPLGGVNAGVVALAVNLLVVTVITRLRPADTAEGRLAQPEAVPVGRAVGRAGRPAGGGEWST</sequence>
<proteinExistence type="inferred from homology"/>
<feature type="transmembrane region" description="Helical" evidence="8">
    <location>
        <begin position="285"/>
        <end position="307"/>
    </location>
</feature>
<dbReference type="PANTHER" id="PTHR48086:SF8">
    <property type="entry name" value="MONOCARBOXYLIC ACID PERMEASE"/>
    <property type="match status" value="1"/>
</dbReference>
<evidence type="ECO:0000256" key="4">
    <source>
        <dbReference type="ARBA" id="ARBA00022692"/>
    </source>
</evidence>
<reference evidence="9 10" key="1">
    <citation type="submission" date="2019-02" db="EMBL/GenBank/DDBJ databases">
        <title>Sequencing the genomes of 1000 actinobacteria strains.</title>
        <authorList>
            <person name="Klenk H.-P."/>
        </authorList>
    </citation>
    <scope>NUCLEOTIDE SEQUENCE [LARGE SCALE GENOMIC DNA]</scope>
    <source>
        <strain evidence="9 10">DSM 45779</strain>
    </source>
</reference>
<name>A0A4Q7UYE7_PSEST</name>
<feature type="transmembrane region" description="Helical" evidence="8">
    <location>
        <begin position="327"/>
        <end position="352"/>
    </location>
</feature>
<protein>
    <submittedName>
        <fullName evidence="9">SSS family solute:Na+ symporter</fullName>
    </submittedName>
</protein>
<evidence type="ECO:0000256" key="8">
    <source>
        <dbReference type="SAM" id="Phobius"/>
    </source>
</evidence>
<dbReference type="Proteomes" id="UP000291591">
    <property type="component" value="Unassembled WGS sequence"/>
</dbReference>
<dbReference type="OrthoDB" id="3636885at2"/>
<dbReference type="PANTHER" id="PTHR48086">
    <property type="entry name" value="SODIUM/PROLINE SYMPORTER-RELATED"/>
    <property type="match status" value="1"/>
</dbReference>